<dbReference type="AlphaFoldDB" id="A0A4S5E9W5"/>
<sequence length="46" mass="4922">MVPVCEARRVRSTEDEVLAQVGSHLSACSPLPNGSQCRRLSAHDTG</sequence>
<dbReference type="Proteomes" id="UP000305233">
    <property type="component" value="Unassembled WGS sequence"/>
</dbReference>
<accession>A0A4S5E9W5</accession>
<comment type="caution">
    <text evidence="1">The sequence shown here is derived from an EMBL/GenBank/DDBJ whole genome shotgun (WGS) entry which is preliminary data.</text>
</comment>
<reference evidence="1 2" key="1">
    <citation type="submission" date="2019-04" db="EMBL/GenBank/DDBJ databases">
        <authorList>
            <person name="Liu Q."/>
            <person name="Xin Y.-H."/>
        </authorList>
    </citation>
    <scope>NUCLEOTIDE SEQUENCE [LARGE SCALE GENOMIC DNA]</scope>
    <source>
        <strain evidence="1 2">AM23</strain>
    </source>
</reference>
<dbReference type="OrthoDB" id="3213531at2"/>
<proteinExistence type="predicted"/>
<name>A0A4S5E9W5_9MICC</name>
<dbReference type="EMBL" id="SSWH01000001">
    <property type="protein sequence ID" value="THJ68444.1"/>
    <property type="molecule type" value="Genomic_DNA"/>
</dbReference>
<evidence type="ECO:0008006" key="3">
    <source>
        <dbReference type="Google" id="ProtNLM"/>
    </source>
</evidence>
<protein>
    <recommendedName>
        <fullName evidence="3">DUF1059 domain-containing protein</fullName>
    </recommendedName>
</protein>
<organism evidence="1 2">
    <name type="scientific">Arthrobacter echini</name>
    <dbReference type="NCBI Taxonomy" id="1529066"/>
    <lineage>
        <taxon>Bacteria</taxon>
        <taxon>Bacillati</taxon>
        <taxon>Actinomycetota</taxon>
        <taxon>Actinomycetes</taxon>
        <taxon>Micrococcales</taxon>
        <taxon>Micrococcaceae</taxon>
        <taxon>Arthrobacter</taxon>
    </lineage>
</organism>
<keyword evidence="2" id="KW-1185">Reference proteome</keyword>
<gene>
    <name evidence="1" type="ORF">E8P82_00570</name>
</gene>
<evidence type="ECO:0000313" key="1">
    <source>
        <dbReference type="EMBL" id="THJ68444.1"/>
    </source>
</evidence>
<evidence type="ECO:0000313" key="2">
    <source>
        <dbReference type="Proteomes" id="UP000305233"/>
    </source>
</evidence>